<dbReference type="SUPFAM" id="SSF51905">
    <property type="entry name" value="FAD/NAD(P)-binding domain"/>
    <property type="match status" value="1"/>
</dbReference>
<dbReference type="InterPro" id="IPR002938">
    <property type="entry name" value="FAD-bd"/>
</dbReference>
<dbReference type="OrthoDB" id="46008at2157"/>
<protein>
    <submittedName>
        <fullName evidence="2">2-octaprenyl-6-methoxyphenyl hydroxylase</fullName>
    </submittedName>
</protein>
<dbReference type="Gene3D" id="3.50.50.60">
    <property type="entry name" value="FAD/NAD(P)-binding domain"/>
    <property type="match status" value="1"/>
</dbReference>
<dbReference type="PANTHER" id="PTHR42685:SF22">
    <property type="entry name" value="CONDITIONED MEDIUM FACTOR RECEPTOR 1"/>
    <property type="match status" value="1"/>
</dbReference>
<evidence type="ECO:0000313" key="3">
    <source>
        <dbReference type="Proteomes" id="UP000184671"/>
    </source>
</evidence>
<dbReference type="PRINTS" id="PR00420">
    <property type="entry name" value="RNGMNOXGNASE"/>
</dbReference>
<gene>
    <name evidence="2" type="ORF">L21_1360</name>
</gene>
<dbReference type="AlphaFoldDB" id="A0A1M4MKJ9"/>
<dbReference type="GO" id="GO:0016628">
    <property type="term" value="F:oxidoreductase activity, acting on the CH-CH group of donors, NAD or NADP as acceptor"/>
    <property type="evidence" value="ECO:0007669"/>
    <property type="project" value="InterPro"/>
</dbReference>
<organism evidence="2 3">
    <name type="scientific">Methanoculleus chikugoensis</name>
    <dbReference type="NCBI Taxonomy" id="118126"/>
    <lineage>
        <taxon>Archaea</taxon>
        <taxon>Methanobacteriati</taxon>
        <taxon>Methanobacteriota</taxon>
        <taxon>Stenosarchaea group</taxon>
        <taxon>Methanomicrobia</taxon>
        <taxon>Methanomicrobiales</taxon>
        <taxon>Methanomicrobiaceae</taxon>
        <taxon>Methanoculleus</taxon>
    </lineage>
</organism>
<dbReference type="Pfam" id="PF01494">
    <property type="entry name" value="FAD_binding_3"/>
    <property type="match status" value="1"/>
</dbReference>
<feature type="domain" description="FAD-binding" evidence="1">
    <location>
        <begin position="9"/>
        <end position="176"/>
    </location>
</feature>
<dbReference type="RefSeq" id="WP_074369721.1">
    <property type="nucleotide sequence ID" value="NZ_FMID01000031.1"/>
</dbReference>
<evidence type="ECO:0000313" key="2">
    <source>
        <dbReference type="EMBL" id="SCL75461.1"/>
    </source>
</evidence>
<sequence length="405" mass="44571">MDTDNLPAYDAVVVGGGPAGSTAAYLLAGFGYRVTLLERERYPRDKVCAGCLSQKSIRFLDRVFDLPVPALREEGLLDSAGIDYALYVGSNRVLAGDLTEPFYFTRRERYDACLARRAADAGVEVREGVEVTAVDHAGRTVTTSDGDRYTGRVIIGADGIHSGVRRSLPESVFEHDRWRENLGWAMELAIPRKEAQALRNGDGAIRLDAELATPHLVLDACRWGYGWVFPNREAIVVGLGGLLQKNRKALPERFREFLNDIGLAAFADRKPAAYPLPFGNYIPSPAHEGTVLVGDAGGFASPILGEGIFYAHRTAELAAYAVDRHLTSGAPLGETYTALLNRRLIPELRAEKTLRNFLYNCLDAGIHLPLEAMMRATNGRVIDAIQGHRSFRGFQRDDELHSSVW</sequence>
<dbReference type="InterPro" id="IPR036188">
    <property type="entry name" value="FAD/NAD-bd_sf"/>
</dbReference>
<evidence type="ECO:0000259" key="1">
    <source>
        <dbReference type="Pfam" id="PF01494"/>
    </source>
</evidence>
<dbReference type="GO" id="GO:0071949">
    <property type="term" value="F:FAD binding"/>
    <property type="evidence" value="ECO:0007669"/>
    <property type="project" value="InterPro"/>
</dbReference>
<accession>A0A1M4MKJ9</accession>
<dbReference type="EMBL" id="FMID01000031">
    <property type="protein sequence ID" value="SCL75461.1"/>
    <property type="molecule type" value="Genomic_DNA"/>
</dbReference>
<dbReference type="InterPro" id="IPR050407">
    <property type="entry name" value="Geranylgeranyl_reductase"/>
</dbReference>
<dbReference type="NCBIfam" id="TIGR02032">
    <property type="entry name" value="GG-red-SF"/>
    <property type="match status" value="1"/>
</dbReference>
<proteinExistence type="predicted"/>
<dbReference type="Proteomes" id="UP000184671">
    <property type="component" value="Unassembled WGS sequence"/>
</dbReference>
<dbReference type="InterPro" id="IPR011777">
    <property type="entry name" value="Geranylgeranyl_Rdtase_fam"/>
</dbReference>
<name>A0A1M4MKJ9_9EURY</name>
<reference evidence="2 3" key="1">
    <citation type="submission" date="2016-08" db="EMBL/GenBank/DDBJ databases">
        <authorList>
            <person name="Seilhamer J.J."/>
        </authorList>
    </citation>
    <scope>NUCLEOTIDE SEQUENCE [LARGE SCALE GENOMIC DNA]</scope>
    <source>
        <strain evidence="2">L21-II-0</strain>
    </source>
</reference>
<dbReference type="STRING" id="118126.L21_1360"/>
<dbReference type="PANTHER" id="PTHR42685">
    <property type="entry name" value="GERANYLGERANYL DIPHOSPHATE REDUCTASE"/>
    <property type="match status" value="1"/>
</dbReference>